<keyword evidence="1" id="KW-0732">Signal</keyword>
<dbReference type="InterPro" id="IPR003598">
    <property type="entry name" value="Ig_sub2"/>
</dbReference>
<dbReference type="InterPro" id="IPR007110">
    <property type="entry name" value="Ig-like_dom"/>
</dbReference>
<evidence type="ECO:0000313" key="7">
    <source>
        <dbReference type="Proteomes" id="UP000507470"/>
    </source>
</evidence>
<dbReference type="AlphaFoldDB" id="A0A6J8BH04"/>
<dbReference type="InterPro" id="IPR003599">
    <property type="entry name" value="Ig_sub"/>
</dbReference>
<keyword evidence="2" id="KW-0677">Repeat</keyword>
<dbReference type="OrthoDB" id="6107607at2759"/>
<gene>
    <name evidence="6" type="ORF">MCOR_18725</name>
</gene>
<dbReference type="SUPFAM" id="SSF48726">
    <property type="entry name" value="Immunoglobulin"/>
    <property type="match status" value="2"/>
</dbReference>
<protein>
    <recommendedName>
        <fullName evidence="5">Ig-like domain-containing protein</fullName>
    </recommendedName>
</protein>
<feature type="domain" description="Ig-like" evidence="5">
    <location>
        <begin position="224"/>
        <end position="306"/>
    </location>
</feature>
<accession>A0A6J8BH04</accession>
<dbReference type="SMART" id="SM00409">
    <property type="entry name" value="IG"/>
    <property type="match status" value="2"/>
</dbReference>
<dbReference type="Gene3D" id="2.60.40.10">
    <property type="entry name" value="Immunoglobulins"/>
    <property type="match status" value="2"/>
</dbReference>
<keyword evidence="3" id="KW-1015">Disulfide bond</keyword>
<dbReference type="Proteomes" id="UP000507470">
    <property type="component" value="Unassembled WGS sequence"/>
</dbReference>
<evidence type="ECO:0000313" key="6">
    <source>
        <dbReference type="EMBL" id="CAC5382936.1"/>
    </source>
</evidence>
<sequence length="529" mass="60641">MVYNLTVKHFNSTDVNQVYKCDFGFHSYSGNLLLNENDFISEPSVKNMNNFSLDNRKLNGIVMIYNGYPKPFCSGKFEGEEISKFMNISIKNISIFYETKIELDYITDICRGTVNVTRTYGNHKVLITQLIHACSANTTLYFANGSKARLVCPLLDYTITWTGPPDRQLIAAGKTAYKDDFRVIKNSNLYTLEIYEFTEKNVGTYTCESTQTDYRFLLDILIPPTVGINPGRFVSVFEGTQIKLKCNYSSNNAIKSISWAYDDTDVQKWFNNTQIQLMYIDWTQAGKYACTVVNQAGNDTAFVKIEVLRRPSAPKGIQTVALINKIIVKWHAGYDGGLRQEFCIEYRQHFDVKWQTLSAGEQSTFVISRINFPQENETTCVRQRAHYDEIDSLYYNPMNNISRQAGILSQQPQTEQLEIRPHLETMPFIIDLYHPTSQEIASDEDNSTNILQDNLSGRPSSEESYLVPCRKYIDLENIARNKLEENQRDQLDINVEDISLASESSETNAKSVNKYETLLPLKTNEHSYL</sequence>
<evidence type="ECO:0000259" key="5">
    <source>
        <dbReference type="PROSITE" id="PS50835"/>
    </source>
</evidence>
<reference evidence="6 7" key="1">
    <citation type="submission" date="2020-06" db="EMBL/GenBank/DDBJ databases">
        <authorList>
            <person name="Li R."/>
            <person name="Bekaert M."/>
        </authorList>
    </citation>
    <scope>NUCLEOTIDE SEQUENCE [LARGE SCALE GENOMIC DNA]</scope>
    <source>
        <strain evidence="7">wild</strain>
    </source>
</reference>
<evidence type="ECO:0000256" key="4">
    <source>
        <dbReference type="ARBA" id="ARBA00023319"/>
    </source>
</evidence>
<dbReference type="InterPro" id="IPR013783">
    <property type="entry name" value="Ig-like_fold"/>
</dbReference>
<dbReference type="InterPro" id="IPR036179">
    <property type="entry name" value="Ig-like_dom_sf"/>
</dbReference>
<keyword evidence="4" id="KW-0393">Immunoglobulin domain</keyword>
<proteinExistence type="predicted"/>
<dbReference type="EMBL" id="CACVKT020003294">
    <property type="protein sequence ID" value="CAC5382936.1"/>
    <property type="molecule type" value="Genomic_DNA"/>
</dbReference>
<organism evidence="6 7">
    <name type="scientific">Mytilus coruscus</name>
    <name type="common">Sea mussel</name>
    <dbReference type="NCBI Taxonomy" id="42192"/>
    <lineage>
        <taxon>Eukaryota</taxon>
        <taxon>Metazoa</taxon>
        <taxon>Spiralia</taxon>
        <taxon>Lophotrochozoa</taxon>
        <taxon>Mollusca</taxon>
        <taxon>Bivalvia</taxon>
        <taxon>Autobranchia</taxon>
        <taxon>Pteriomorphia</taxon>
        <taxon>Mytilida</taxon>
        <taxon>Mytiloidea</taxon>
        <taxon>Mytilidae</taxon>
        <taxon>Mytilinae</taxon>
        <taxon>Mytilus</taxon>
    </lineage>
</organism>
<dbReference type="Pfam" id="PF07679">
    <property type="entry name" value="I-set"/>
    <property type="match status" value="1"/>
</dbReference>
<evidence type="ECO:0000256" key="1">
    <source>
        <dbReference type="ARBA" id="ARBA00022729"/>
    </source>
</evidence>
<dbReference type="InterPro" id="IPR051170">
    <property type="entry name" value="Neural/epithelial_adhesion"/>
</dbReference>
<dbReference type="PROSITE" id="PS50835">
    <property type="entry name" value="IG_LIKE"/>
    <property type="match status" value="1"/>
</dbReference>
<dbReference type="SMART" id="SM00408">
    <property type="entry name" value="IGc2"/>
    <property type="match status" value="2"/>
</dbReference>
<name>A0A6J8BH04_MYTCO</name>
<dbReference type="PANTHER" id="PTHR12231">
    <property type="entry name" value="CTX-RELATED TYPE I TRANSMEMBRANE PROTEIN"/>
    <property type="match status" value="1"/>
</dbReference>
<evidence type="ECO:0000256" key="3">
    <source>
        <dbReference type="ARBA" id="ARBA00023157"/>
    </source>
</evidence>
<dbReference type="PANTHER" id="PTHR12231:SF253">
    <property type="entry name" value="DPR-INTERACTING PROTEIN ETA, ISOFORM B-RELATED"/>
    <property type="match status" value="1"/>
</dbReference>
<evidence type="ECO:0000256" key="2">
    <source>
        <dbReference type="ARBA" id="ARBA00022737"/>
    </source>
</evidence>
<keyword evidence="7" id="KW-1185">Reference proteome</keyword>
<dbReference type="InterPro" id="IPR013098">
    <property type="entry name" value="Ig_I-set"/>
</dbReference>